<protein>
    <recommendedName>
        <fullName evidence="10">Odorant receptor</fullName>
    </recommendedName>
</protein>
<evidence type="ECO:0000256" key="1">
    <source>
        <dbReference type="ARBA" id="ARBA00004651"/>
    </source>
</evidence>
<evidence type="ECO:0000256" key="6">
    <source>
        <dbReference type="ARBA" id="ARBA00022989"/>
    </source>
</evidence>
<evidence type="ECO:0000256" key="3">
    <source>
        <dbReference type="ARBA" id="ARBA00022606"/>
    </source>
</evidence>
<comment type="caution">
    <text evidence="10">Lacks conserved residue(s) required for the propagation of feature annotation.</text>
</comment>
<keyword evidence="8 10" id="KW-0675">Receptor</keyword>
<keyword evidence="3 10" id="KW-0716">Sensory transduction</keyword>
<keyword evidence="5 10" id="KW-0552">Olfaction</keyword>
<feature type="transmembrane region" description="Helical" evidence="10">
    <location>
        <begin position="28"/>
        <end position="49"/>
    </location>
</feature>
<dbReference type="EMBL" id="KQ971328">
    <property type="protein sequence ID" value="EFA01347.1"/>
    <property type="molecule type" value="Genomic_DNA"/>
</dbReference>
<dbReference type="PANTHER" id="PTHR21137">
    <property type="entry name" value="ODORANT RECEPTOR"/>
    <property type="match status" value="1"/>
</dbReference>
<gene>
    <name evidence="11" type="primary">Or259</name>
    <name evidence="11" type="synonym">GLEAN_03855</name>
    <name evidence="11" type="ORF">TcasGA2_TC003855</name>
</gene>
<dbReference type="InterPro" id="IPR004117">
    <property type="entry name" value="7tm6_olfct_rcpt"/>
</dbReference>
<accession>D6WFW6</accession>
<dbReference type="InParanoid" id="D6WFW6"/>
<evidence type="ECO:0000256" key="9">
    <source>
        <dbReference type="ARBA" id="ARBA00023224"/>
    </source>
</evidence>
<dbReference type="GO" id="GO:0050911">
    <property type="term" value="P:detection of chemical stimulus involved in sensory perception of smell"/>
    <property type="evidence" value="ECO:0000318"/>
    <property type="project" value="GO_Central"/>
</dbReference>
<dbReference type="HOGENOM" id="CLU_059644_0_0_1"/>
<keyword evidence="9 10" id="KW-0807">Transducer</keyword>
<keyword evidence="12" id="KW-1185">Reference proteome</keyword>
<keyword evidence="4 10" id="KW-0812">Transmembrane</keyword>
<evidence type="ECO:0000256" key="2">
    <source>
        <dbReference type="ARBA" id="ARBA00022475"/>
    </source>
</evidence>
<dbReference type="GO" id="GO:0005886">
    <property type="term" value="C:plasma membrane"/>
    <property type="evidence" value="ECO:0000318"/>
    <property type="project" value="GO_Central"/>
</dbReference>
<feature type="transmembrane region" description="Helical" evidence="10">
    <location>
        <begin position="61"/>
        <end position="80"/>
    </location>
</feature>
<dbReference type="GO" id="GO:0007165">
    <property type="term" value="P:signal transduction"/>
    <property type="evidence" value="ECO:0007669"/>
    <property type="project" value="UniProtKB-KW"/>
</dbReference>
<proteinExistence type="inferred from homology"/>
<dbReference type="Proteomes" id="UP000007266">
    <property type="component" value="Linkage group 3"/>
</dbReference>
<dbReference type="GO" id="GO:0004984">
    <property type="term" value="F:olfactory receptor activity"/>
    <property type="evidence" value="ECO:0000318"/>
    <property type="project" value="GO_Central"/>
</dbReference>
<organism evidence="11 12">
    <name type="scientific">Tribolium castaneum</name>
    <name type="common">Red flour beetle</name>
    <dbReference type="NCBI Taxonomy" id="7070"/>
    <lineage>
        <taxon>Eukaryota</taxon>
        <taxon>Metazoa</taxon>
        <taxon>Ecdysozoa</taxon>
        <taxon>Arthropoda</taxon>
        <taxon>Hexapoda</taxon>
        <taxon>Insecta</taxon>
        <taxon>Pterygota</taxon>
        <taxon>Neoptera</taxon>
        <taxon>Endopterygota</taxon>
        <taxon>Coleoptera</taxon>
        <taxon>Polyphaga</taxon>
        <taxon>Cucujiformia</taxon>
        <taxon>Tenebrionidae</taxon>
        <taxon>Tenebrionidae incertae sedis</taxon>
        <taxon>Tribolium</taxon>
    </lineage>
</organism>
<evidence type="ECO:0000313" key="11">
    <source>
        <dbReference type="EMBL" id="EFA01347.1"/>
    </source>
</evidence>
<feature type="transmembrane region" description="Helical" evidence="10">
    <location>
        <begin position="360"/>
        <end position="378"/>
    </location>
</feature>
<comment type="subcellular location">
    <subcellularLocation>
        <location evidence="1 10">Cell membrane</location>
        <topology evidence="1 10">Multi-pass membrane protein</topology>
    </subcellularLocation>
</comment>
<name>D6WFW6_TRICA</name>
<reference evidence="11 12" key="2">
    <citation type="journal article" date="2010" name="Nucleic Acids Res.">
        <title>BeetleBase in 2010: revisions to provide comprehensive genomic information for Tribolium castaneum.</title>
        <authorList>
            <person name="Kim H.S."/>
            <person name="Murphy T."/>
            <person name="Xia J."/>
            <person name="Caragea D."/>
            <person name="Park Y."/>
            <person name="Beeman R.W."/>
            <person name="Lorenzen M.D."/>
            <person name="Butcher S."/>
            <person name="Manak J.R."/>
            <person name="Brown S.J."/>
        </authorList>
    </citation>
    <scope>GENOME REANNOTATION</scope>
    <source>
        <strain evidence="11 12">Georgia GA2</strain>
    </source>
</reference>
<feature type="transmembrane region" description="Helical" evidence="10">
    <location>
        <begin position="115"/>
        <end position="138"/>
    </location>
</feature>
<dbReference type="PANTHER" id="PTHR21137:SF35">
    <property type="entry name" value="ODORANT RECEPTOR 19A-RELATED"/>
    <property type="match status" value="1"/>
</dbReference>
<evidence type="ECO:0000256" key="4">
    <source>
        <dbReference type="ARBA" id="ARBA00022692"/>
    </source>
</evidence>
<dbReference type="PhylomeDB" id="D6WFW6"/>
<feature type="transmembrane region" description="Helical" evidence="10">
    <location>
        <begin position="158"/>
        <end position="177"/>
    </location>
</feature>
<feature type="transmembrane region" description="Helical" evidence="10">
    <location>
        <begin position="184"/>
        <end position="203"/>
    </location>
</feature>
<dbReference type="GO" id="GO:0005549">
    <property type="term" value="F:odorant binding"/>
    <property type="evidence" value="ECO:0007669"/>
    <property type="project" value="InterPro"/>
</dbReference>
<feature type="transmembrane region" description="Helical" evidence="10">
    <location>
        <begin position="288"/>
        <end position="307"/>
    </location>
</feature>
<dbReference type="AlphaFoldDB" id="D6WFW6"/>
<comment type="similarity">
    <text evidence="10">Belongs to the insect chemoreceptor superfamily. Heteromeric odorant receptor channel (TC 1.A.69) family.</text>
</comment>
<keyword evidence="2" id="KW-1003">Cell membrane</keyword>
<sequence length="384" mass="44873">MMPEFNDPFLVWRMIFTINFKKFKITKFCEIVLIVIYALVHCLLLYYTFTNFSANLLIRYGPVMIFYIFMIAATTFSIALEAELSEVITFLDEICWPLNMIAEDAQVKLQRKCRIINMCIAFLVLIILSAIIVNYPFFGDQRDFFICVRVFEEYFGEWSFIPYYFYFAASPFFYYNYFKLCFTFVYAVLEAGLQFFLIEGYLLQTYKVDYLKRWKCLKDNRYQQELGKSLRLCIVHHIALKKLVKMIVNLTVNGMPIFLLLGSLLYISCFTFTINLVNSLTNILKTRIILMGASCVGVTVLLCWNGQQIIDVTSSIFTTLVGAPWYFWNLDNIKILLMFITNCTKNDKIVLAGICLDYKLFASILRISFSYALVLFNLRKASVS</sequence>
<feature type="transmembrane region" description="Helical" evidence="10">
    <location>
        <begin position="255"/>
        <end position="276"/>
    </location>
</feature>
<evidence type="ECO:0000256" key="10">
    <source>
        <dbReference type="RuleBase" id="RU351113"/>
    </source>
</evidence>
<evidence type="ECO:0000256" key="5">
    <source>
        <dbReference type="ARBA" id="ARBA00022725"/>
    </source>
</evidence>
<reference evidence="11 12" key="1">
    <citation type="journal article" date="2008" name="Nature">
        <title>The genome of the model beetle and pest Tribolium castaneum.</title>
        <authorList>
            <consortium name="Tribolium Genome Sequencing Consortium"/>
            <person name="Richards S."/>
            <person name="Gibbs R.A."/>
            <person name="Weinstock G.M."/>
            <person name="Brown S.J."/>
            <person name="Denell R."/>
            <person name="Beeman R.W."/>
            <person name="Gibbs R."/>
            <person name="Beeman R.W."/>
            <person name="Brown S.J."/>
            <person name="Bucher G."/>
            <person name="Friedrich M."/>
            <person name="Grimmelikhuijzen C.J."/>
            <person name="Klingler M."/>
            <person name="Lorenzen M."/>
            <person name="Richards S."/>
            <person name="Roth S."/>
            <person name="Schroder R."/>
            <person name="Tautz D."/>
            <person name="Zdobnov E.M."/>
            <person name="Muzny D."/>
            <person name="Gibbs R.A."/>
            <person name="Weinstock G.M."/>
            <person name="Attaway T."/>
            <person name="Bell S."/>
            <person name="Buhay C.J."/>
            <person name="Chandrabose M.N."/>
            <person name="Chavez D."/>
            <person name="Clerk-Blankenburg K.P."/>
            <person name="Cree A."/>
            <person name="Dao M."/>
            <person name="Davis C."/>
            <person name="Chacko J."/>
            <person name="Dinh H."/>
            <person name="Dugan-Rocha S."/>
            <person name="Fowler G."/>
            <person name="Garner T.T."/>
            <person name="Garnes J."/>
            <person name="Gnirke A."/>
            <person name="Hawes A."/>
            <person name="Hernandez J."/>
            <person name="Hines S."/>
            <person name="Holder M."/>
            <person name="Hume J."/>
            <person name="Jhangiani S.N."/>
            <person name="Joshi V."/>
            <person name="Khan Z.M."/>
            <person name="Jackson L."/>
            <person name="Kovar C."/>
            <person name="Kowis A."/>
            <person name="Lee S."/>
            <person name="Lewis L.R."/>
            <person name="Margolis J."/>
            <person name="Morgan M."/>
            <person name="Nazareth L.V."/>
            <person name="Nguyen N."/>
            <person name="Okwuonu G."/>
            <person name="Parker D."/>
            <person name="Richards S."/>
            <person name="Ruiz S.J."/>
            <person name="Santibanez J."/>
            <person name="Savard J."/>
            <person name="Scherer S.E."/>
            <person name="Schneider B."/>
            <person name="Sodergren E."/>
            <person name="Tautz D."/>
            <person name="Vattahil S."/>
            <person name="Villasana D."/>
            <person name="White C.S."/>
            <person name="Wright R."/>
            <person name="Park Y."/>
            <person name="Beeman R.W."/>
            <person name="Lord J."/>
            <person name="Oppert B."/>
            <person name="Lorenzen M."/>
            <person name="Brown S."/>
            <person name="Wang L."/>
            <person name="Savard J."/>
            <person name="Tautz D."/>
            <person name="Richards S."/>
            <person name="Weinstock G."/>
            <person name="Gibbs R.A."/>
            <person name="Liu Y."/>
            <person name="Worley K."/>
            <person name="Weinstock G."/>
            <person name="Elsik C.G."/>
            <person name="Reese J.T."/>
            <person name="Elhaik E."/>
            <person name="Landan G."/>
            <person name="Graur D."/>
            <person name="Arensburger P."/>
            <person name="Atkinson P."/>
            <person name="Beeman R.W."/>
            <person name="Beidler J."/>
            <person name="Brown S.J."/>
            <person name="Demuth J.P."/>
            <person name="Drury D.W."/>
            <person name="Du Y.Z."/>
            <person name="Fujiwara H."/>
            <person name="Lorenzen M."/>
            <person name="Maselli V."/>
            <person name="Osanai M."/>
            <person name="Park Y."/>
            <person name="Robertson H.M."/>
            <person name="Tu Z."/>
            <person name="Wang J.J."/>
            <person name="Wang S."/>
            <person name="Richards S."/>
            <person name="Song H."/>
            <person name="Zhang L."/>
            <person name="Sodergren E."/>
            <person name="Werner D."/>
            <person name="Stanke M."/>
            <person name="Morgenstern B."/>
            <person name="Solovyev V."/>
            <person name="Kosarev P."/>
            <person name="Brown G."/>
            <person name="Chen H.C."/>
            <person name="Ermolaeva O."/>
            <person name="Hlavina W."/>
            <person name="Kapustin Y."/>
            <person name="Kiryutin B."/>
            <person name="Kitts P."/>
            <person name="Maglott D."/>
            <person name="Pruitt K."/>
            <person name="Sapojnikov V."/>
            <person name="Souvorov A."/>
            <person name="Mackey A.J."/>
            <person name="Waterhouse R.M."/>
            <person name="Wyder S."/>
            <person name="Zdobnov E.M."/>
            <person name="Zdobnov E.M."/>
            <person name="Wyder S."/>
            <person name="Kriventseva E.V."/>
            <person name="Kadowaki T."/>
            <person name="Bork P."/>
            <person name="Aranda M."/>
            <person name="Bao R."/>
            <person name="Beermann A."/>
            <person name="Berns N."/>
            <person name="Bolognesi R."/>
            <person name="Bonneton F."/>
            <person name="Bopp D."/>
            <person name="Brown S.J."/>
            <person name="Bucher G."/>
            <person name="Butts T."/>
            <person name="Chaumot A."/>
            <person name="Denell R.E."/>
            <person name="Ferrier D.E."/>
            <person name="Friedrich M."/>
            <person name="Gordon C.M."/>
            <person name="Jindra M."/>
            <person name="Klingler M."/>
            <person name="Lan Q."/>
            <person name="Lattorff H.M."/>
            <person name="Laudet V."/>
            <person name="von Levetsow C."/>
            <person name="Liu Z."/>
            <person name="Lutz R."/>
            <person name="Lynch J.A."/>
            <person name="da Fonseca R.N."/>
            <person name="Posnien N."/>
            <person name="Reuter R."/>
            <person name="Roth S."/>
            <person name="Savard J."/>
            <person name="Schinko J.B."/>
            <person name="Schmitt C."/>
            <person name="Schoppmeier M."/>
            <person name="Schroder R."/>
            <person name="Shippy T.D."/>
            <person name="Simonnet F."/>
            <person name="Marques-Souza H."/>
            <person name="Tautz D."/>
            <person name="Tomoyasu Y."/>
            <person name="Trauner J."/>
            <person name="Van der Zee M."/>
            <person name="Vervoort M."/>
            <person name="Wittkopp N."/>
            <person name="Wimmer E.A."/>
            <person name="Yang X."/>
            <person name="Jones A.K."/>
            <person name="Sattelle D.B."/>
            <person name="Ebert P.R."/>
            <person name="Nelson D."/>
            <person name="Scott J.G."/>
            <person name="Beeman R.W."/>
            <person name="Muthukrishnan S."/>
            <person name="Kramer K.J."/>
            <person name="Arakane Y."/>
            <person name="Beeman R.W."/>
            <person name="Zhu Q."/>
            <person name="Hogenkamp D."/>
            <person name="Dixit R."/>
            <person name="Oppert B."/>
            <person name="Jiang H."/>
            <person name="Zou Z."/>
            <person name="Marshall J."/>
            <person name="Elpidina E."/>
            <person name="Vinokurov K."/>
            <person name="Oppert C."/>
            <person name="Zou Z."/>
            <person name="Evans J."/>
            <person name="Lu Z."/>
            <person name="Zhao P."/>
            <person name="Sumathipala N."/>
            <person name="Altincicek B."/>
            <person name="Vilcinskas A."/>
            <person name="Williams M."/>
            <person name="Hultmark D."/>
            <person name="Hetru C."/>
            <person name="Jiang H."/>
            <person name="Grimmelikhuijzen C.J."/>
            <person name="Hauser F."/>
            <person name="Cazzamali G."/>
            <person name="Williamson M."/>
            <person name="Park Y."/>
            <person name="Li B."/>
            <person name="Tanaka Y."/>
            <person name="Predel R."/>
            <person name="Neupert S."/>
            <person name="Schachtner J."/>
            <person name="Verleyen P."/>
            <person name="Raible F."/>
            <person name="Bork P."/>
            <person name="Friedrich M."/>
            <person name="Walden K.K."/>
            <person name="Robertson H.M."/>
            <person name="Angeli S."/>
            <person name="Foret S."/>
            <person name="Bucher G."/>
            <person name="Schuetz S."/>
            <person name="Maleszka R."/>
            <person name="Wimmer E.A."/>
            <person name="Beeman R.W."/>
            <person name="Lorenzen M."/>
            <person name="Tomoyasu Y."/>
            <person name="Miller S.C."/>
            <person name="Grossmann D."/>
            <person name="Bucher G."/>
        </authorList>
    </citation>
    <scope>NUCLEOTIDE SEQUENCE [LARGE SCALE GENOMIC DNA]</scope>
    <source>
        <strain evidence="11 12">Georgia GA2</strain>
    </source>
</reference>
<evidence type="ECO:0000313" key="12">
    <source>
        <dbReference type="Proteomes" id="UP000007266"/>
    </source>
</evidence>
<keyword evidence="7 10" id="KW-0472">Membrane</keyword>
<evidence type="ECO:0000256" key="7">
    <source>
        <dbReference type="ARBA" id="ARBA00023136"/>
    </source>
</evidence>
<evidence type="ECO:0000256" key="8">
    <source>
        <dbReference type="ARBA" id="ARBA00023170"/>
    </source>
</evidence>
<keyword evidence="6 10" id="KW-1133">Transmembrane helix</keyword>